<evidence type="ECO:0000313" key="4">
    <source>
        <dbReference type="Proteomes" id="UP000014062"/>
    </source>
</evidence>
<feature type="compositionally biased region" description="Low complexity" evidence="1">
    <location>
        <begin position="551"/>
        <end position="560"/>
    </location>
</feature>
<evidence type="ECO:0000256" key="2">
    <source>
        <dbReference type="SAM" id="Phobius"/>
    </source>
</evidence>
<evidence type="ECO:0000313" key="3">
    <source>
        <dbReference type="EMBL" id="EOY48243.1"/>
    </source>
</evidence>
<feature type="compositionally biased region" description="Gly residues" evidence="1">
    <location>
        <begin position="531"/>
        <end position="550"/>
    </location>
</feature>
<dbReference type="EMBL" id="CM001889">
    <property type="protein sequence ID" value="EOY48243.1"/>
    <property type="molecule type" value="Genomic_DNA"/>
</dbReference>
<feature type="region of interest" description="Disordered" evidence="1">
    <location>
        <begin position="478"/>
        <end position="582"/>
    </location>
</feature>
<feature type="region of interest" description="Disordered" evidence="1">
    <location>
        <begin position="90"/>
        <end position="121"/>
    </location>
</feature>
<dbReference type="AlphaFoldDB" id="A0A7U9HBX5"/>
<evidence type="ECO:0000256" key="1">
    <source>
        <dbReference type="SAM" id="MobiDB-lite"/>
    </source>
</evidence>
<feature type="transmembrane region" description="Helical" evidence="2">
    <location>
        <begin position="586"/>
        <end position="606"/>
    </location>
</feature>
<feature type="compositionally biased region" description="Low complexity" evidence="1">
    <location>
        <begin position="521"/>
        <end position="530"/>
    </location>
</feature>
<gene>
    <name evidence="3" type="ORF">SLI_3530</name>
</gene>
<feature type="compositionally biased region" description="Gly residues" evidence="1">
    <location>
        <begin position="510"/>
        <end position="520"/>
    </location>
</feature>
<dbReference type="InterPro" id="IPR053095">
    <property type="entry name" value="Actin-binding/GATA_Znf"/>
</dbReference>
<sequence>MIMYSATIGVSHGSPVRGVTQWHLLVVRGTEEAHMRPSSLRSPWTRAAVAGAAAAGLAAAGLAGVAHAADDQPPLPVTITGPDRVDLALDGAEGEPGRPQIELGLTGPGEYDPDSDTDPEPIPNSGYKVTIDATALKGFAKVGLPDSCDVDGLVAVCRESSLYPGDIHNPFWDIRLDLLDTAEAGDHGTIKVTGKGEGLEFNKHTVDVLVGGPELLKKKLPAEPAGFRPGDTYDAPLGFRNVGSMPAHGVVLRFAGTRGLSFPESYDNCSYAEENKDNLIRYRQVALCTFEGEFLHGMAYELSEPVEVKTADFALGDIFTYGFDAVGAEAADELRAGAGHRKGTGRTLTLEPVESGHVGDYSKYAEIDLPTQNTYDLDLTGARVAGEQGETVTVDVRMSNHGPAWIGSLRAGGEPLGFSVQIPEGASVVDSPCNPVNDESPSEYLCFTNTPFLEDDARTFPFELRIDKVVAGAKGKIALPDHDNPWEGDPSNDTGWIVLNGTGDEETPGDSGGGTGGPDTTGGTDATGGSQTTGGTGTTGGSDTAGGTTGGTSTAGTTGSTTGGTTGGQSPQGGRGGVLASTGSTVLLGSAGAALALAAGGVLYAVSRRRRTGGTAA</sequence>
<reference evidence="4" key="1">
    <citation type="journal article" date="2013" name="Genome Biol. Evol.">
        <title>The genome sequence of Streptomyces lividans 66 reveals a novel tRNA-dependent peptide biosynthetic system within a metal-related genomic island.</title>
        <authorList>
            <person name="Cruz-Morales P."/>
            <person name="Vijgenboom E."/>
            <person name="Iruegas-Bocardo F."/>
            <person name="Girard G."/>
            <person name="Yanez-Guerra L.A."/>
            <person name="Ramos-Aboites H.E."/>
            <person name="Pernodet J.L."/>
            <person name="Anne J."/>
            <person name="van Wezel G.P."/>
            <person name="Barona-Gomez F."/>
        </authorList>
    </citation>
    <scope>NUCLEOTIDE SEQUENCE [LARGE SCALE GENOMIC DNA]</scope>
    <source>
        <strain evidence="4">1326</strain>
    </source>
</reference>
<proteinExistence type="predicted"/>
<organism evidence="3 4">
    <name type="scientific">Streptomyces lividans 1326</name>
    <dbReference type="NCBI Taxonomy" id="1200984"/>
    <lineage>
        <taxon>Bacteria</taxon>
        <taxon>Bacillati</taxon>
        <taxon>Actinomycetota</taxon>
        <taxon>Actinomycetes</taxon>
        <taxon>Kitasatosporales</taxon>
        <taxon>Streptomycetaceae</taxon>
        <taxon>Streptomyces</taxon>
    </lineage>
</organism>
<dbReference type="Proteomes" id="UP000014062">
    <property type="component" value="Chromosome"/>
</dbReference>
<dbReference type="PANTHER" id="PTHR23246:SF13">
    <property type="entry name" value="GH12359P"/>
    <property type="match status" value="1"/>
</dbReference>
<keyword evidence="2" id="KW-0472">Membrane</keyword>
<protein>
    <submittedName>
        <fullName evidence="3">Putative glycine-rich protein</fullName>
    </submittedName>
</protein>
<name>A0A7U9HBX5_STRLI</name>
<keyword evidence="2" id="KW-1133">Transmembrane helix</keyword>
<feature type="compositionally biased region" description="Gly residues" evidence="1">
    <location>
        <begin position="561"/>
        <end position="577"/>
    </location>
</feature>
<keyword evidence="2" id="KW-0812">Transmembrane</keyword>
<dbReference type="PANTHER" id="PTHR23246">
    <property type="entry name" value="NEW-GLUE PROTEIN"/>
    <property type="match status" value="1"/>
</dbReference>
<accession>A0A7U9HBX5</accession>